<sequence length="490" mass="53691">CRSLSLVHSGITMGTTLLLLLITLAIGQTLSNNPGVKMRVTPNGIDYAEKVAKKKLTEAINTIRLDNMQGKDGQFEYWLKNLRLSNVAIPSIDMSSNPSQRGLTMNLRNFGVDVVLDYSVRYTLLFIPISNSGGVTVNFRRVDLTVTVGIDQFEDTSPKLVSRSCSANIGDFNVNFQGDLAWLLNLLKGLFSGMIKDIVKSKVCDKVKDVINHDAANQLRKITLEADIIDKFIIDYRLLSPVVFTDNYLEMPLKGAVYWKADRQNQIPFSPAAIPAWTDNSRMFYLWMTDYVLKTLGYAAHSHGYLQFLISPERLPAQAKSFLNTTCPNSACAGTLIPLLAEKFPDSLVTLTISSSKAPDFNITSNGLGLTLSGTLDLSTTSASAVVTANVVISLVGTVNIRNNRIVGQVKTFRTVIESFHSQIGNVDVASINRALDEGMTMILIPQLNAIADGGVMLPVIPDLNFKNPRISYQDNAVIVGSDVQYQGIA</sequence>
<dbReference type="Gene3D" id="3.15.20.10">
    <property type="entry name" value="Bactericidal permeability-increasing protein, domain 2"/>
    <property type="match status" value="1"/>
</dbReference>
<dbReference type="InterPro" id="IPR001124">
    <property type="entry name" value="Lipid-bd_serum_glycop_C"/>
</dbReference>
<dbReference type="InterPro" id="IPR017942">
    <property type="entry name" value="Lipid-bd_serum_glycop_N"/>
</dbReference>
<dbReference type="Gene3D" id="3.15.10.10">
    <property type="entry name" value="Bactericidal permeability-increasing protein, domain 1"/>
    <property type="match status" value="1"/>
</dbReference>
<evidence type="ECO:0000259" key="4">
    <source>
        <dbReference type="SMART" id="SM00328"/>
    </source>
</evidence>
<keyword evidence="3" id="KW-0732">Signal</keyword>
<dbReference type="Pfam" id="PF01273">
    <property type="entry name" value="LBP_BPI_CETP"/>
    <property type="match status" value="1"/>
</dbReference>
<dbReference type="Proteomes" id="UP001165740">
    <property type="component" value="Chromosome 7"/>
</dbReference>
<feature type="domain" description="Lipid-binding serum glycoprotein N-terminal" evidence="4">
    <location>
        <begin position="39"/>
        <end position="262"/>
    </location>
</feature>
<reference evidence="7" key="1">
    <citation type="submission" date="2025-08" db="UniProtKB">
        <authorList>
            <consortium name="RefSeq"/>
        </authorList>
    </citation>
    <scope>IDENTIFICATION</scope>
</reference>
<organism evidence="6 7">
    <name type="scientific">Biomphalaria glabrata</name>
    <name type="common">Bloodfluke planorb</name>
    <name type="synonym">Freshwater snail</name>
    <dbReference type="NCBI Taxonomy" id="6526"/>
    <lineage>
        <taxon>Eukaryota</taxon>
        <taxon>Metazoa</taxon>
        <taxon>Spiralia</taxon>
        <taxon>Lophotrochozoa</taxon>
        <taxon>Mollusca</taxon>
        <taxon>Gastropoda</taxon>
        <taxon>Heterobranchia</taxon>
        <taxon>Euthyneura</taxon>
        <taxon>Panpulmonata</taxon>
        <taxon>Hygrophila</taxon>
        <taxon>Lymnaeoidea</taxon>
        <taxon>Planorbidae</taxon>
        <taxon>Biomphalaria</taxon>
    </lineage>
</organism>
<dbReference type="GO" id="GO:0005615">
    <property type="term" value="C:extracellular space"/>
    <property type="evidence" value="ECO:0007669"/>
    <property type="project" value="TreeGrafter"/>
</dbReference>
<dbReference type="Pfam" id="PF02886">
    <property type="entry name" value="LBP_BPI_CETP_C"/>
    <property type="match status" value="1"/>
</dbReference>
<evidence type="ECO:0000256" key="3">
    <source>
        <dbReference type="SAM" id="SignalP"/>
    </source>
</evidence>
<dbReference type="SMART" id="SM00328">
    <property type="entry name" value="BPI1"/>
    <property type="match status" value="1"/>
</dbReference>
<feature type="chain" id="PRO_5040718777" evidence="3">
    <location>
        <begin position="32"/>
        <end position="490"/>
    </location>
</feature>
<keyword evidence="6" id="KW-1185">Reference proteome</keyword>
<protein>
    <submittedName>
        <fullName evidence="7">Lipopolysaccharide-binding protein-like</fullName>
    </submittedName>
</protein>
<feature type="non-terminal residue" evidence="7">
    <location>
        <position position="1"/>
    </location>
</feature>
<dbReference type="InterPro" id="IPR017943">
    <property type="entry name" value="Bactericidal_perm-incr_a/b_dom"/>
</dbReference>
<dbReference type="InterPro" id="IPR032942">
    <property type="entry name" value="BPI/LBP/Plunc"/>
</dbReference>
<evidence type="ECO:0000259" key="5">
    <source>
        <dbReference type="SMART" id="SM00329"/>
    </source>
</evidence>
<feature type="signal peptide" evidence="3">
    <location>
        <begin position="1"/>
        <end position="31"/>
    </location>
</feature>
<dbReference type="OMA" id="GKMWIAD"/>
<dbReference type="OrthoDB" id="6128836at2759"/>
<evidence type="ECO:0000256" key="1">
    <source>
        <dbReference type="ARBA" id="ARBA00007292"/>
    </source>
</evidence>
<dbReference type="SMART" id="SM00329">
    <property type="entry name" value="BPI2"/>
    <property type="match status" value="1"/>
</dbReference>
<name>A0A9W3AT01_BIOGL</name>
<dbReference type="GeneID" id="106072536"/>
<dbReference type="SUPFAM" id="SSF55394">
    <property type="entry name" value="Bactericidal permeability-increasing protein, BPI"/>
    <property type="match status" value="2"/>
</dbReference>
<accession>A0A9W3AT01</accession>
<dbReference type="RefSeq" id="XP_055890341.1">
    <property type="nucleotide sequence ID" value="XM_056034366.1"/>
</dbReference>
<evidence type="ECO:0000313" key="6">
    <source>
        <dbReference type="Proteomes" id="UP001165740"/>
    </source>
</evidence>
<evidence type="ECO:0000313" key="7">
    <source>
        <dbReference type="RefSeq" id="XP_055890341.1"/>
    </source>
</evidence>
<proteinExistence type="inferred from homology"/>
<comment type="similarity">
    <text evidence="1">Belongs to the BPI/LBP/Plunc superfamily. BPI/LBP family.</text>
</comment>
<dbReference type="AlphaFoldDB" id="A0A9W3AT01"/>
<feature type="domain" description="Lipid-binding serum glycoprotein C-terminal" evidence="5">
    <location>
        <begin position="278"/>
        <end position="482"/>
    </location>
</feature>
<keyword evidence="2" id="KW-1015">Disulfide bond</keyword>
<gene>
    <name evidence="7" type="primary">LOC106072536</name>
</gene>
<evidence type="ECO:0000256" key="2">
    <source>
        <dbReference type="ARBA" id="ARBA00023157"/>
    </source>
</evidence>
<dbReference type="PANTHER" id="PTHR10504:SF131">
    <property type="entry name" value="BPI2 DOMAIN-CONTAINING PROTEIN"/>
    <property type="match status" value="1"/>
</dbReference>
<dbReference type="GO" id="GO:0008289">
    <property type="term" value="F:lipid binding"/>
    <property type="evidence" value="ECO:0007669"/>
    <property type="project" value="InterPro"/>
</dbReference>
<dbReference type="PANTHER" id="PTHR10504">
    <property type="entry name" value="BACTERICIDAL PERMEABILITY-INCREASING BPI PROTEIN-RELATED"/>
    <property type="match status" value="1"/>
</dbReference>